<evidence type="ECO:0000313" key="3">
    <source>
        <dbReference type="Proteomes" id="UP000001567"/>
    </source>
</evidence>
<dbReference type="RefSeq" id="WP_011899936.1">
    <property type="nucleotide sequence ID" value="NC_009376.1"/>
</dbReference>
<feature type="transmembrane region" description="Helical" evidence="1">
    <location>
        <begin position="65"/>
        <end position="90"/>
    </location>
</feature>
<keyword evidence="1" id="KW-0472">Membrane</keyword>
<dbReference type="AlphaFoldDB" id="A4WI12"/>
<organism evidence="2 3">
    <name type="scientific">Pyrobaculum arsenaticum (strain DSM 13514 / JCM 11321 / PZ6)</name>
    <dbReference type="NCBI Taxonomy" id="340102"/>
    <lineage>
        <taxon>Archaea</taxon>
        <taxon>Thermoproteota</taxon>
        <taxon>Thermoprotei</taxon>
        <taxon>Thermoproteales</taxon>
        <taxon>Thermoproteaceae</taxon>
        <taxon>Pyrobaculum</taxon>
    </lineage>
</organism>
<accession>A4WI12</accession>
<reference evidence="2 3" key="1">
    <citation type="submission" date="2007-04" db="EMBL/GenBank/DDBJ databases">
        <title>Complete sequence of Pyrobaculum arsenaticum DSM 13514.</title>
        <authorList>
            <consortium name="US DOE Joint Genome Institute"/>
            <person name="Copeland A."/>
            <person name="Lucas S."/>
            <person name="Lapidus A."/>
            <person name="Barry K."/>
            <person name="Glavina del Rio T."/>
            <person name="Dalin E."/>
            <person name="Tice H."/>
            <person name="Pitluck S."/>
            <person name="Chain P."/>
            <person name="Malfatti S."/>
            <person name="Shin M."/>
            <person name="Vergez L."/>
            <person name="Schmutz J."/>
            <person name="Larimer F."/>
            <person name="Land M."/>
            <person name="Hauser L."/>
            <person name="Kyrpides N."/>
            <person name="Mikhailova N."/>
            <person name="Cozen A.E."/>
            <person name="Fitz-Gibbon S.T."/>
            <person name="House C.H."/>
            <person name="Saltikov C."/>
            <person name="Lowe T.M."/>
            <person name="Richardson P."/>
        </authorList>
    </citation>
    <scope>NUCLEOTIDE SEQUENCE [LARGE SCALE GENOMIC DNA]</scope>
    <source>
        <strain evidence="3">ATCC 700994 / DSM 13514 / JCM 11321 / PZ6</strain>
    </source>
</reference>
<evidence type="ECO:0000256" key="1">
    <source>
        <dbReference type="SAM" id="Phobius"/>
    </source>
</evidence>
<dbReference type="HOGENOM" id="CLU_2420158_0_0_2"/>
<dbReference type="KEGG" id="pas:Pars_0430"/>
<dbReference type="GeneID" id="5055730"/>
<protein>
    <submittedName>
        <fullName evidence="2">Uncharacterized protein</fullName>
    </submittedName>
</protein>
<proteinExistence type="predicted"/>
<keyword evidence="1" id="KW-0812">Transmembrane</keyword>
<dbReference type="EMBL" id="CP000660">
    <property type="protein sequence ID" value="ABP50029.1"/>
    <property type="molecule type" value="Genomic_DNA"/>
</dbReference>
<dbReference type="Proteomes" id="UP000001567">
    <property type="component" value="Chromosome"/>
</dbReference>
<evidence type="ECO:0000313" key="2">
    <source>
        <dbReference type="EMBL" id="ABP50029.1"/>
    </source>
</evidence>
<sequence>MLAVSVATAVATALAVSSAVKPTPLAVQVANLAGGAAVFGSARQLRAGYAAVLRSTSEPAAGAEILLVASPLYMALTALSQLLFALLGWLG</sequence>
<name>A4WI12_PYRAR</name>
<keyword evidence="1" id="KW-1133">Transmembrane helix</keyword>
<gene>
    <name evidence="2" type="ordered locus">Pars_0430</name>
</gene>